<keyword evidence="2" id="KW-1185">Reference proteome</keyword>
<evidence type="ECO:0000313" key="1">
    <source>
        <dbReference type="EMBL" id="GBG26000.1"/>
    </source>
</evidence>
<dbReference type="Proteomes" id="UP000241890">
    <property type="component" value="Unassembled WGS sequence"/>
</dbReference>
<comment type="caution">
    <text evidence="1">The sequence shown here is derived from an EMBL/GenBank/DDBJ whole genome shotgun (WGS) entry which is preliminary data.</text>
</comment>
<protein>
    <submittedName>
        <fullName evidence="1">Uncharacterized protein</fullName>
    </submittedName>
</protein>
<organism evidence="1 2">
    <name type="scientific">Hondaea fermentalgiana</name>
    <dbReference type="NCBI Taxonomy" id="2315210"/>
    <lineage>
        <taxon>Eukaryota</taxon>
        <taxon>Sar</taxon>
        <taxon>Stramenopiles</taxon>
        <taxon>Bigyra</taxon>
        <taxon>Labyrinthulomycetes</taxon>
        <taxon>Thraustochytrida</taxon>
        <taxon>Thraustochytriidae</taxon>
        <taxon>Hondaea</taxon>
    </lineage>
</organism>
<proteinExistence type="predicted"/>
<dbReference type="EMBL" id="BEYU01000017">
    <property type="protein sequence ID" value="GBG26000.1"/>
    <property type="molecule type" value="Genomic_DNA"/>
</dbReference>
<gene>
    <name evidence="1" type="ORF">FCC1311_022202</name>
</gene>
<dbReference type="AlphaFoldDB" id="A0A2R5G4T9"/>
<sequence>MATAGRPTRNEIDQAMQVRHVHDVGRILLDLRMFQLYQIKMAQACRDLGFGKDEFENLQERRAPTRLHLQGK</sequence>
<dbReference type="InParanoid" id="A0A2R5G4T9"/>
<accession>A0A2R5G4T9</accession>
<evidence type="ECO:0000313" key="2">
    <source>
        <dbReference type="Proteomes" id="UP000241890"/>
    </source>
</evidence>
<reference evidence="1 2" key="1">
    <citation type="submission" date="2017-12" db="EMBL/GenBank/DDBJ databases">
        <title>Sequencing, de novo assembly and annotation of complete genome of a new Thraustochytrid species, strain FCC1311.</title>
        <authorList>
            <person name="Sedici K."/>
            <person name="Godart F."/>
            <person name="Aiese Cigliano R."/>
            <person name="Sanseverino W."/>
            <person name="Barakat M."/>
            <person name="Ortet P."/>
            <person name="Marechal E."/>
            <person name="Cagnac O."/>
            <person name="Amato A."/>
        </authorList>
    </citation>
    <scope>NUCLEOTIDE SEQUENCE [LARGE SCALE GENOMIC DNA]</scope>
</reference>
<name>A0A2R5G4T9_9STRA</name>